<dbReference type="Proteomes" id="UP000251634">
    <property type="component" value="Unassembled WGS sequence"/>
</dbReference>
<protein>
    <submittedName>
        <fullName evidence="1">Uncharacterized protein</fullName>
    </submittedName>
</protein>
<dbReference type="AlphaFoldDB" id="A0A329TM25"/>
<gene>
    <name evidence="1" type="ORF">C4N25_06030</name>
</gene>
<evidence type="ECO:0000313" key="1">
    <source>
        <dbReference type="EMBL" id="RAW50542.1"/>
    </source>
</evidence>
<organism evidence="1 2">
    <name type="scientific">Faecalibacterium prausnitzii</name>
    <dbReference type="NCBI Taxonomy" id="853"/>
    <lineage>
        <taxon>Bacteria</taxon>
        <taxon>Bacillati</taxon>
        <taxon>Bacillota</taxon>
        <taxon>Clostridia</taxon>
        <taxon>Eubacteriales</taxon>
        <taxon>Oscillospiraceae</taxon>
        <taxon>Faecalibacterium</taxon>
    </lineage>
</organism>
<reference evidence="1 2" key="1">
    <citation type="submission" date="2018-02" db="EMBL/GenBank/DDBJ databases">
        <title>Complete genome sequencing of Faecalibacterium prausnitzii strains isolated from the human gut.</title>
        <authorList>
            <person name="Fitzgerald B.C."/>
            <person name="Shkoporov A.N."/>
            <person name="Ross P.R."/>
            <person name="Hill C."/>
        </authorList>
    </citation>
    <scope>NUCLEOTIDE SEQUENCE [LARGE SCALE GENOMIC DNA]</scope>
    <source>
        <strain evidence="1 2">APC942/8-14-2</strain>
    </source>
</reference>
<proteinExistence type="predicted"/>
<accession>A0A329TM25</accession>
<sequence>MENYKNSKIGRETVQKYGDILEMERPQTEESLRKHPRMTLQNRAKIFSPFSPLRGYDEQLAAEKQRTERVAKRILTEEEISALSDRLMQVTKGMTITVRYFKEDTAHPEVPAVGNYITLTGKADRIDPVFRTLQVGDIVVPFEDLVEVSGEGIMDIDAYLGTGLFYQQLFRDVGERQE</sequence>
<comment type="caution">
    <text evidence="1">The sequence shown here is derived from an EMBL/GenBank/DDBJ whole genome shotgun (WGS) entry which is preliminary data.</text>
</comment>
<evidence type="ECO:0000313" key="2">
    <source>
        <dbReference type="Proteomes" id="UP000251634"/>
    </source>
</evidence>
<name>A0A329TM25_9FIRM</name>
<dbReference type="EMBL" id="PRKZ01000003">
    <property type="protein sequence ID" value="RAW50542.1"/>
    <property type="molecule type" value="Genomic_DNA"/>
</dbReference>
<dbReference type="RefSeq" id="WP_112115354.1">
    <property type="nucleotide sequence ID" value="NZ_PRKZ01000003.1"/>
</dbReference>